<feature type="domain" description="DALR anticodon binding" evidence="11">
    <location>
        <begin position="587"/>
        <end position="691"/>
    </location>
</feature>
<organism evidence="12">
    <name type="scientific">marine sediment metagenome</name>
    <dbReference type="NCBI Taxonomy" id="412755"/>
    <lineage>
        <taxon>unclassified sequences</taxon>
        <taxon>metagenomes</taxon>
        <taxon>ecological metagenomes</taxon>
    </lineage>
</organism>
<proteinExistence type="inferred from homology"/>
<dbReference type="GO" id="GO:0006426">
    <property type="term" value="P:glycyl-tRNA aminoacylation"/>
    <property type="evidence" value="ECO:0007669"/>
    <property type="project" value="InterPro"/>
</dbReference>
<evidence type="ECO:0000256" key="6">
    <source>
        <dbReference type="ARBA" id="ARBA00022741"/>
    </source>
</evidence>
<dbReference type="HAMAP" id="MF_00255">
    <property type="entry name" value="Gly_tRNA_synth_beta"/>
    <property type="match status" value="1"/>
</dbReference>
<evidence type="ECO:0000256" key="1">
    <source>
        <dbReference type="ARBA" id="ARBA00004496"/>
    </source>
</evidence>
<sequence length="693" mass="76116">MRNEFEDLLIELGTEELPPKALLTLSQAFHQGVEEGLNKAELSFGSITPYATPRRLALVISKLQTQQADMLVERRGPAVTAAFDDDGNPTKALQGFARSCGVEVDDLETMQTDKGAWLIFKQDKQGEQVTDLLPDIIQQALNALPIPKRMRWGALPGEFVRPVHWLITLLGDEVIPMSLLGVDADRLTMGHRFHHPQAIRISSPMTYAPQLETEGHVMVDYQARKNAIDGQVNELASSLGGAAIINPELLDEVTGLVEWPVALAGNFDPRFLELPAEALISSMEGHQKYFAVRAENGDLLPHFITVSNIASQDPAQVIAGNERVILPRLSDAAFFWQTDRKQPLHARQEQLKTIVFQNKLGTVFDKAQRVGSLASVIAGKINGDPKLAERAAQLAKCDLVTEMVGEFPDLQGIMGRYYAVLDGEEPDVAEALDEQYRPRFAGDNLPTTKTGIAVSLAEKLDTIVGLFGIGQPPTGVKDPFALRRAALGVLRIIIENKLTLDLTELVSSAADNLNDVLTEKEVVGSVMQYFYDRLRGYALDQGAKADEYESVLAVLPTQPLDFMQRLAAVANFRTLEQADALAACNKRIGNILRKNDVEMQDADINVSLLEEVAEKALAEKVSSAQLALAPLYAESDYAGVLSHLATLRETIDAFFEQVMVMSDDEAVKHNRFALLNQTRALFLGVADISCLQE</sequence>
<dbReference type="PANTHER" id="PTHR30075:SF2">
    <property type="entry name" value="GLYCINE--TRNA LIGASE, CHLOROPLASTIC_MITOCHONDRIAL 2"/>
    <property type="match status" value="1"/>
</dbReference>
<comment type="caution">
    <text evidence="12">The sequence shown here is derived from an EMBL/GenBank/DDBJ whole genome shotgun (WGS) entry which is preliminary data.</text>
</comment>
<dbReference type="SMART" id="SM00836">
    <property type="entry name" value="DALR_1"/>
    <property type="match status" value="1"/>
</dbReference>
<evidence type="ECO:0000256" key="7">
    <source>
        <dbReference type="ARBA" id="ARBA00022840"/>
    </source>
</evidence>
<comment type="subcellular location">
    <subcellularLocation>
        <location evidence="1">Cytoplasm</location>
    </subcellularLocation>
</comment>
<dbReference type="InterPro" id="IPR015944">
    <property type="entry name" value="Gly-tRNA-synth_bsu"/>
</dbReference>
<dbReference type="GO" id="GO:0004814">
    <property type="term" value="F:arginine-tRNA ligase activity"/>
    <property type="evidence" value="ECO:0007669"/>
    <property type="project" value="InterPro"/>
</dbReference>
<protein>
    <recommendedName>
        <fullName evidence="3">glycine--tRNA ligase</fullName>
        <ecNumber evidence="3">6.1.1.14</ecNumber>
    </recommendedName>
</protein>
<dbReference type="GO" id="GO:0004820">
    <property type="term" value="F:glycine-tRNA ligase activity"/>
    <property type="evidence" value="ECO:0007669"/>
    <property type="project" value="UniProtKB-EC"/>
</dbReference>
<evidence type="ECO:0000256" key="2">
    <source>
        <dbReference type="ARBA" id="ARBA00008226"/>
    </source>
</evidence>
<evidence type="ECO:0000256" key="4">
    <source>
        <dbReference type="ARBA" id="ARBA00022490"/>
    </source>
</evidence>
<dbReference type="EMBL" id="LAZR01001837">
    <property type="protein sequence ID" value="KKN38337.1"/>
    <property type="molecule type" value="Genomic_DNA"/>
</dbReference>
<dbReference type="GO" id="GO:0006420">
    <property type="term" value="P:arginyl-tRNA aminoacylation"/>
    <property type="evidence" value="ECO:0007669"/>
    <property type="project" value="InterPro"/>
</dbReference>
<accession>A0A0F9QMW5</accession>
<comment type="catalytic activity">
    <reaction evidence="10">
        <text>tRNA(Gly) + glycine + ATP = glycyl-tRNA(Gly) + AMP + diphosphate</text>
        <dbReference type="Rhea" id="RHEA:16013"/>
        <dbReference type="Rhea" id="RHEA-COMP:9664"/>
        <dbReference type="Rhea" id="RHEA-COMP:9683"/>
        <dbReference type="ChEBI" id="CHEBI:30616"/>
        <dbReference type="ChEBI" id="CHEBI:33019"/>
        <dbReference type="ChEBI" id="CHEBI:57305"/>
        <dbReference type="ChEBI" id="CHEBI:78442"/>
        <dbReference type="ChEBI" id="CHEBI:78522"/>
        <dbReference type="ChEBI" id="CHEBI:456215"/>
        <dbReference type="EC" id="6.1.1.14"/>
    </reaction>
</comment>
<keyword evidence="8" id="KW-0648">Protein biosynthesis</keyword>
<dbReference type="PRINTS" id="PR01045">
    <property type="entry name" value="TRNASYNTHGB"/>
</dbReference>
<dbReference type="GO" id="GO:0005829">
    <property type="term" value="C:cytosol"/>
    <property type="evidence" value="ECO:0007669"/>
    <property type="project" value="TreeGrafter"/>
</dbReference>
<dbReference type="Pfam" id="PF05746">
    <property type="entry name" value="DALR_1"/>
    <property type="match status" value="1"/>
</dbReference>
<dbReference type="PANTHER" id="PTHR30075">
    <property type="entry name" value="GLYCYL-TRNA SYNTHETASE"/>
    <property type="match status" value="1"/>
</dbReference>
<keyword evidence="9" id="KW-0030">Aminoacyl-tRNA synthetase</keyword>
<dbReference type="InterPro" id="IPR006194">
    <property type="entry name" value="Gly-tRNA-synth_heterodimer"/>
</dbReference>
<dbReference type="Pfam" id="PF02092">
    <property type="entry name" value="tRNA_synt_2f"/>
    <property type="match status" value="1"/>
</dbReference>
<evidence type="ECO:0000259" key="11">
    <source>
        <dbReference type="SMART" id="SM00836"/>
    </source>
</evidence>
<name>A0A0F9QMW5_9ZZZZ</name>
<comment type="similarity">
    <text evidence="2">Belongs to the class-II aminoacyl-tRNA synthetase family.</text>
</comment>
<keyword evidence="6" id="KW-0547">Nucleotide-binding</keyword>
<dbReference type="EC" id="6.1.1.14" evidence="3"/>
<dbReference type="Gene3D" id="1.10.730.10">
    <property type="entry name" value="Isoleucyl-tRNA Synthetase, Domain 1"/>
    <property type="match status" value="1"/>
</dbReference>
<evidence type="ECO:0000256" key="5">
    <source>
        <dbReference type="ARBA" id="ARBA00022598"/>
    </source>
</evidence>
<dbReference type="NCBIfam" id="TIGR00211">
    <property type="entry name" value="glyS"/>
    <property type="match status" value="1"/>
</dbReference>
<dbReference type="InterPro" id="IPR008909">
    <property type="entry name" value="DALR_anticod-bd"/>
</dbReference>
<evidence type="ECO:0000256" key="9">
    <source>
        <dbReference type="ARBA" id="ARBA00023146"/>
    </source>
</evidence>
<dbReference type="AlphaFoldDB" id="A0A0F9QMW5"/>
<dbReference type="GO" id="GO:0005524">
    <property type="term" value="F:ATP binding"/>
    <property type="evidence" value="ECO:0007669"/>
    <property type="project" value="UniProtKB-KW"/>
</dbReference>
<evidence type="ECO:0000256" key="10">
    <source>
        <dbReference type="ARBA" id="ARBA00047937"/>
    </source>
</evidence>
<dbReference type="SUPFAM" id="SSF109604">
    <property type="entry name" value="HD-domain/PDEase-like"/>
    <property type="match status" value="1"/>
</dbReference>
<keyword evidence="5" id="KW-0436">Ligase</keyword>
<gene>
    <name evidence="12" type="ORF">LCGC14_0754480</name>
</gene>
<reference evidence="12" key="1">
    <citation type="journal article" date="2015" name="Nature">
        <title>Complex archaea that bridge the gap between prokaryotes and eukaryotes.</title>
        <authorList>
            <person name="Spang A."/>
            <person name="Saw J.H."/>
            <person name="Jorgensen S.L."/>
            <person name="Zaremba-Niedzwiedzka K."/>
            <person name="Martijn J."/>
            <person name="Lind A.E."/>
            <person name="van Eijk R."/>
            <person name="Schleper C."/>
            <person name="Guy L."/>
            <person name="Ettema T.J."/>
        </authorList>
    </citation>
    <scope>NUCLEOTIDE SEQUENCE</scope>
</reference>
<evidence type="ECO:0000256" key="8">
    <source>
        <dbReference type="ARBA" id="ARBA00022917"/>
    </source>
</evidence>
<evidence type="ECO:0000313" key="12">
    <source>
        <dbReference type="EMBL" id="KKN38337.1"/>
    </source>
</evidence>
<dbReference type="PROSITE" id="PS50861">
    <property type="entry name" value="AA_TRNA_LIGASE_II_GLYAB"/>
    <property type="match status" value="1"/>
</dbReference>
<keyword evidence="7" id="KW-0067">ATP-binding</keyword>
<evidence type="ECO:0000256" key="3">
    <source>
        <dbReference type="ARBA" id="ARBA00012829"/>
    </source>
</evidence>
<keyword evidence="4" id="KW-0963">Cytoplasm</keyword>